<dbReference type="PROSITE" id="PS00107">
    <property type="entry name" value="PROTEIN_KINASE_ATP"/>
    <property type="match status" value="1"/>
</dbReference>
<dbReference type="PROSITE" id="PS50011">
    <property type="entry name" value="PROTEIN_KINASE_DOM"/>
    <property type="match status" value="1"/>
</dbReference>
<sequence length="283" mass="32444">MLLCHNGCDIPYYNSQDFTVLSVIGFGGSALVYTAYWKTTQIKLAIKQFAEGSTKEMILNEVYLMGIMRKTGDFHPNIIRFHGIMNLNDETNYELILEYADGGTLGKYLKDNAISFDWESQLKFAKEIAIKLSDFGCSCLQGSVTKAARGVIGVIPYMDPKIFENPLYDFTKKSDIYSLGVLFWELTSRSSPFNFETTDDTSIQIEILKGLRENHISTTNDVFVKIYQKCWEHEPDDRPDIDLIVSELNNIGHFNHKELEESEINEELELYDDFSGCDVKLYY</sequence>
<keyword evidence="2 5" id="KW-0547">Nucleotide-binding</keyword>
<keyword evidence="4 5" id="KW-0067">ATP-binding</keyword>
<dbReference type="Pfam" id="PF07714">
    <property type="entry name" value="PK_Tyr_Ser-Thr"/>
    <property type="match status" value="1"/>
</dbReference>
<dbReference type="InterPro" id="IPR017441">
    <property type="entry name" value="Protein_kinase_ATP_BS"/>
</dbReference>
<gene>
    <name evidence="8" type="ORF">FWILDA_LOCUS8358</name>
</gene>
<dbReference type="InterPro" id="IPR001245">
    <property type="entry name" value="Ser-Thr/Tyr_kinase_cat_dom"/>
</dbReference>
<dbReference type="Gene3D" id="1.10.510.10">
    <property type="entry name" value="Transferase(Phosphotransferase) domain 1"/>
    <property type="match status" value="2"/>
</dbReference>
<protein>
    <submittedName>
        <fullName evidence="8">11444_t:CDS:1</fullName>
    </submittedName>
</protein>
<evidence type="ECO:0000256" key="1">
    <source>
        <dbReference type="ARBA" id="ARBA00022679"/>
    </source>
</evidence>
<accession>A0A9W4WPT9</accession>
<dbReference type="PANTHER" id="PTHR44329">
    <property type="entry name" value="SERINE/THREONINE-PROTEIN KINASE TNNI3K-RELATED"/>
    <property type="match status" value="1"/>
</dbReference>
<dbReference type="InterPro" id="IPR011009">
    <property type="entry name" value="Kinase-like_dom_sf"/>
</dbReference>
<dbReference type="GO" id="GO:0005524">
    <property type="term" value="F:ATP binding"/>
    <property type="evidence" value="ECO:0007669"/>
    <property type="project" value="UniProtKB-UniRule"/>
</dbReference>
<name>A0A9W4WPT9_9GLOM</name>
<evidence type="ECO:0000256" key="3">
    <source>
        <dbReference type="ARBA" id="ARBA00022777"/>
    </source>
</evidence>
<keyword evidence="6" id="KW-0472">Membrane</keyword>
<feature type="transmembrane region" description="Helical" evidence="6">
    <location>
        <begin position="18"/>
        <end position="37"/>
    </location>
</feature>
<proteinExistence type="predicted"/>
<evidence type="ECO:0000256" key="5">
    <source>
        <dbReference type="PROSITE-ProRule" id="PRU10141"/>
    </source>
</evidence>
<evidence type="ECO:0000259" key="7">
    <source>
        <dbReference type="PROSITE" id="PS50011"/>
    </source>
</evidence>
<dbReference type="OrthoDB" id="346907at2759"/>
<dbReference type="GO" id="GO:0004674">
    <property type="term" value="F:protein serine/threonine kinase activity"/>
    <property type="evidence" value="ECO:0007669"/>
    <property type="project" value="TreeGrafter"/>
</dbReference>
<dbReference type="SUPFAM" id="SSF56112">
    <property type="entry name" value="Protein kinase-like (PK-like)"/>
    <property type="match status" value="1"/>
</dbReference>
<evidence type="ECO:0000313" key="8">
    <source>
        <dbReference type="EMBL" id="CAI2177984.1"/>
    </source>
</evidence>
<feature type="domain" description="Protein kinase" evidence="7">
    <location>
        <begin position="18"/>
        <end position="259"/>
    </location>
</feature>
<keyword evidence="3" id="KW-0418">Kinase</keyword>
<reference evidence="8" key="1">
    <citation type="submission" date="2022-08" db="EMBL/GenBank/DDBJ databases">
        <authorList>
            <person name="Kallberg Y."/>
            <person name="Tangrot J."/>
            <person name="Rosling A."/>
        </authorList>
    </citation>
    <scope>NUCLEOTIDE SEQUENCE</scope>
    <source>
        <strain evidence="8">Wild A</strain>
    </source>
</reference>
<evidence type="ECO:0000256" key="4">
    <source>
        <dbReference type="ARBA" id="ARBA00022840"/>
    </source>
</evidence>
<dbReference type="Pfam" id="PF00069">
    <property type="entry name" value="Pkinase"/>
    <property type="match status" value="1"/>
</dbReference>
<dbReference type="AlphaFoldDB" id="A0A9W4WPT9"/>
<keyword evidence="1" id="KW-0808">Transferase</keyword>
<evidence type="ECO:0000256" key="6">
    <source>
        <dbReference type="SAM" id="Phobius"/>
    </source>
</evidence>
<dbReference type="InterPro" id="IPR000719">
    <property type="entry name" value="Prot_kinase_dom"/>
</dbReference>
<keyword evidence="6" id="KW-1133">Transmembrane helix</keyword>
<dbReference type="EMBL" id="CAMKVN010001772">
    <property type="protein sequence ID" value="CAI2177984.1"/>
    <property type="molecule type" value="Genomic_DNA"/>
</dbReference>
<organism evidence="8 9">
    <name type="scientific">Funneliformis geosporum</name>
    <dbReference type="NCBI Taxonomy" id="1117311"/>
    <lineage>
        <taxon>Eukaryota</taxon>
        <taxon>Fungi</taxon>
        <taxon>Fungi incertae sedis</taxon>
        <taxon>Mucoromycota</taxon>
        <taxon>Glomeromycotina</taxon>
        <taxon>Glomeromycetes</taxon>
        <taxon>Glomerales</taxon>
        <taxon>Glomeraceae</taxon>
        <taxon>Funneliformis</taxon>
    </lineage>
</organism>
<evidence type="ECO:0000256" key="2">
    <source>
        <dbReference type="ARBA" id="ARBA00022741"/>
    </source>
</evidence>
<dbReference type="PANTHER" id="PTHR44329:SF288">
    <property type="entry name" value="MITOGEN-ACTIVATED PROTEIN KINASE KINASE KINASE 20"/>
    <property type="match status" value="1"/>
</dbReference>
<keyword evidence="9" id="KW-1185">Reference proteome</keyword>
<dbReference type="Proteomes" id="UP001153678">
    <property type="component" value="Unassembled WGS sequence"/>
</dbReference>
<dbReference type="InterPro" id="IPR051681">
    <property type="entry name" value="Ser/Thr_Kinases-Pseudokinases"/>
</dbReference>
<feature type="binding site" evidence="5">
    <location>
        <position position="47"/>
    </location>
    <ligand>
        <name>ATP</name>
        <dbReference type="ChEBI" id="CHEBI:30616"/>
    </ligand>
</feature>
<dbReference type="PIRSF" id="PIRSF000654">
    <property type="entry name" value="Integrin-linked_kinase"/>
    <property type="match status" value="1"/>
</dbReference>
<comment type="caution">
    <text evidence="8">The sequence shown here is derived from an EMBL/GenBank/DDBJ whole genome shotgun (WGS) entry which is preliminary data.</text>
</comment>
<evidence type="ECO:0000313" key="9">
    <source>
        <dbReference type="Proteomes" id="UP001153678"/>
    </source>
</evidence>
<keyword evidence="6" id="KW-0812">Transmembrane</keyword>